<feature type="domain" description="Transposase Tc1-like" evidence="1">
    <location>
        <begin position="2"/>
        <end position="45"/>
    </location>
</feature>
<dbReference type="InterPro" id="IPR002492">
    <property type="entry name" value="Transposase_Tc1-like"/>
</dbReference>
<keyword evidence="4" id="KW-1185">Reference proteome</keyword>
<evidence type="ECO:0008006" key="5">
    <source>
        <dbReference type="Google" id="ProtNLM"/>
    </source>
</evidence>
<dbReference type="GO" id="GO:0015074">
    <property type="term" value="P:DNA integration"/>
    <property type="evidence" value="ECO:0007669"/>
    <property type="project" value="InterPro"/>
</dbReference>
<proteinExistence type="predicted"/>
<comment type="caution">
    <text evidence="3">The sequence shown here is derived from an EMBL/GenBank/DDBJ whole genome shotgun (WGS) entry which is preliminary data.</text>
</comment>
<sequence length="229" mass="26658">MKEVSSQTVQIVLHKEGIFSRIAVVKPHLQPQHFDKQLAFAQAHFDCSLEEWKKVIWTDKSSFELSKNPTPTRIWRTQGERYSFDCQVAQHHSECQSIMVWAGFCDTKQSPLVIMGPNARQTQGFIDNFYLIGLLPFYNHFQQQQQAPQHQAFRLCEDNALVHTSLLSFQWKDSQGIIKFKWPSNSPNLNPIENAWKKMKVIVHKQFHPNYESWCRLPGMTCPKIISGN</sequence>
<evidence type="ECO:0000259" key="2">
    <source>
        <dbReference type="Pfam" id="PF13358"/>
    </source>
</evidence>
<accession>A0A9Q3PTI6</accession>
<evidence type="ECO:0000259" key="1">
    <source>
        <dbReference type="Pfam" id="PF01498"/>
    </source>
</evidence>
<name>A0A9Q3PTI6_9BASI</name>
<dbReference type="EMBL" id="AVOT02092481">
    <property type="protein sequence ID" value="MBW0573618.1"/>
    <property type="molecule type" value="Genomic_DNA"/>
</dbReference>
<dbReference type="Pfam" id="PF13358">
    <property type="entry name" value="DDE_3"/>
    <property type="match status" value="1"/>
</dbReference>
<organism evidence="3 4">
    <name type="scientific">Austropuccinia psidii MF-1</name>
    <dbReference type="NCBI Taxonomy" id="1389203"/>
    <lineage>
        <taxon>Eukaryota</taxon>
        <taxon>Fungi</taxon>
        <taxon>Dikarya</taxon>
        <taxon>Basidiomycota</taxon>
        <taxon>Pucciniomycotina</taxon>
        <taxon>Pucciniomycetes</taxon>
        <taxon>Pucciniales</taxon>
        <taxon>Sphaerophragmiaceae</taxon>
        <taxon>Austropuccinia</taxon>
    </lineage>
</organism>
<reference evidence="3" key="1">
    <citation type="submission" date="2021-03" db="EMBL/GenBank/DDBJ databases">
        <title>Draft genome sequence of rust myrtle Austropuccinia psidii MF-1, a brazilian biotype.</title>
        <authorList>
            <person name="Quecine M.C."/>
            <person name="Pachon D.M.R."/>
            <person name="Bonatelli M.L."/>
            <person name="Correr F.H."/>
            <person name="Franceschini L.M."/>
            <person name="Leite T.F."/>
            <person name="Margarido G.R.A."/>
            <person name="Almeida C.A."/>
            <person name="Ferrarezi J.A."/>
            <person name="Labate C.A."/>
        </authorList>
    </citation>
    <scope>NUCLEOTIDE SEQUENCE</scope>
    <source>
        <strain evidence="3">MF-1</strain>
    </source>
</reference>
<protein>
    <recommendedName>
        <fullName evidence="5">Tc1-like transposase DDE domain-containing protein</fullName>
    </recommendedName>
</protein>
<dbReference type="Pfam" id="PF01498">
    <property type="entry name" value="HTH_Tnp_Tc3_2"/>
    <property type="match status" value="1"/>
</dbReference>
<gene>
    <name evidence="3" type="ORF">O181_113333</name>
</gene>
<dbReference type="GO" id="GO:0006313">
    <property type="term" value="P:DNA transposition"/>
    <property type="evidence" value="ECO:0007669"/>
    <property type="project" value="InterPro"/>
</dbReference>
<dbReference type="InterPro" id="IPR038717">
    <property type="entry name" value="Tc1-like_DDE_dom"/>
</dbReference>
<feature type="domain" description="Tc1-like transposase DDE" evidence="2">
    <location>
        <begin position="55"/>
        <end position="212"/>
    </location>
</feature>
<evidence type="ECO:0000313" key="4">
    <source>
        <dbReference type="Proteomes" id="UP000765509"/>
    </source>
</evidence>
<dbReference type="InterPro" id="IPR036397">
    <property type="entry name" value="RNaseH_sf"/>
</dbReference>
<evidence type="ECO:0000313" key="3">
    <source>
        <dbReference type="EMBL" id="MBW0573618.1"/>
    </source>
</evidence>
<dbReference type="Gene3D" id="3.30.420.10">
    <property type="entry name" value="Ribonuclease H-like superfamily/Ribonuclease H"/>
    <property type="match status" value="1"/>
</dbReference>
<dbReference type="OrthoDB" id="5151590at2759"/>
<dbReference type="Proteomes" id="UP000765509">
    <property type="component" value="Unassembled WGS sequence"/>
</dbReference>
<dbReference type="AlphaFoldDB" id="A0A9Q3PTI6"/>
<dbReference type="GO" id="GO:0003677">
    <property type="term" value="F:DNA binding"/>
    <property type="evidence" value="ECO:0007669"/>
    <property type="project" value="InterPro"/>
</dbReference>